<keyword evidence="2" id="KW-1133">Transmembrane helix</keyword>
<evidence type="ECO:0000256" key="1">
    <source>
        <dbReference type="SAM" id="MobiDB-lite"/>
    </source>
</evidence>
<gene>
    <name evidence="3" type="ORF">BBN63_01465</name>
</gene>
<accession>A0A1U9QLI0</accession>
<dbReference type="EMBL" id="CP018047">
    <property type="protein sequence ID" value="AQU65128.1"/>
    <property type="molecule type" value="Genomic_DNA"/>
</dbReference>
<evidence type="ECO:0000313" key="4">
    <source>
        <dbReference type="Proteomes" id="UP000189677"/>
    </source>
</evidence>
<evidence type="ECO:0000313" key="3">
    <source>
        <dbReference type="EMBL" id="AQU65128.1"/>
    </source>
</evidence>
<protein>
    <recommendedName>
        <fullName evidence="5">DUF4190 domain-containing protein</fullName>
    </recommendedName>
</protein>
<dbReference type="KEGG" id="snw:BBN63_01465"/>
<name>A0A1U9QLI0_STRNV</name>
<proteinExistence type="predicted"/>
<dbReference type="Proteomes" id="UP000189677">
    <property type="component" value="Chromosome"/>
</dbReference>
<evidence type="ECO:0000256" key="2">
    <source>
        <dbReference type="SAM" id="Phobius"/>
    </source>
</evidence>
<keyword evidence="4" id="KW-1185">Reference proteome</keyword>
<feature type="region of interest" description="Disordered" evidence="1">
    <location>
        <begin position="1"/>
        <end position="20"/>
    </location>
</feature>
<sequence>MSMPNYPHQAADGATPYTAPEPAPARSNPLAVAALVLGIIACLLFWTIAGGIVLGLLAVVLGIMGIRRARGGRAPHRTMSIVGVVLGALGLVVSTVLVVIGVSLLNSDEFENFGDCMRQADSQSEKDQCAEDFSKDVEN</sequence>
<evidence type="ECO:0008006" key="5">
    <source>
        <dbReference type="Google" id="ProtNLM"/>
    </source>
</evidence>
<dbReference type="RefSeq" id="WP_078073612.1">
    <property type="nucleotide sequence ID" value="NZ_CP018047.1"/>
</dbReference>
<keyword evidence="2" id="KW-0472">Membrane</keyword>
<reference evidence="3 4" key="1">
    <citation type="submission" date="2016-11" db="EMBL/GenBank/DDBJ databases">
        <title>Complete genome sequence of Streptomyces niveus SCSIO 3406.</title>
        <authorList>
            <person name="Zhu Q."/>
            <person name="Cheng W."/>
            <person name="Song Y."/>
            <person name="Li Q."/>
            <person name="Ju J."/>
        </authorList>
    </citation>
    <scope>NUCLEOTIDE SEQUENCE [LARGE SCALE GENOMIC DNA]</scope>
    <source>
        <strain evidence="3 4">SCSIO 3406</strain>
    </source>
</reference>
<organism evidence="3 4">
    <name type="scientific">Streptomyces niveus</name>
    <name type="common">Streptomyces spheroides</name>
    <dbReference type="NCBI Taxonomy" id="193462"/>
    <lineage>
        <taxon>Bacteria</taxon>
        <taxon>Bacillati</taxon>
        <taxon>Actinomycetota</taxon>
        <taxon>Actinomycetes</taxon>
        <taxon>Kitasatosporales</taxon>
        <taxon>Streptomycetaceae</taxon>
        <taxon>Streptomyces</taxon>
    </lineage>
</organism>
<keyword evidence="2" id="KW-0812">Transmembrane</keyword>
<feature type="transmembrane region" description="Helical" evidence="2">
    <location>
        <begin position="81"/>
        <end position="105"/>
    </location>
</feature>
<dbReference type="AlphaFoldDB" id="A0A1U9QLI0"/>
<dbReference type="OrthoDB" id="4293900at2"/>
<feature type="transmembrane region" description="Helical" evidence="2">
    <location>
        <begin position="30"/>
        <end position="61"/>
    </location>
</feature>